<evidence type="ECO:0000256" key="2">
    <source>
        <dbReference type="ARBA" id="ARBA00004141"/>
    </source>
</evidence>
<keyword evidence="9 11" id="KW-1133">Transmembrane helix</keyword>
<sequence>MSTRLFIACIRLMRLDAPIVPLLLAWTCLWGLWLAGSGRPPAYTVCIFLLGAWLTHSAGCVFNDLADRNFDGHVERTRNRPLVRGEISVTAAVVLGIILMLLNFLLVLLLNWQTILLASVCGIVMLLYPLSKRCFPAPQLILGIALASPILLAQTALLGTITLPGVLFYGAGICWTLIYDTFYALVDRNDDLKIGLRSSAITMRGREHCFLAAIMTLMLALLLSAGYAAALNVWYYAGILGAALLFAWELWDTRHFERERCFRAFLHNNWVGAAVYLALVLTYLP</sequence>
<organism evidence="12 13">
    <name type="scientific">Cardiobacterium valvarum</name>
    <dbReference type="NCBI Taxonomy" id="194702"/>
    <lineage>
        <taxon>Bacteria</taxon>
        <taxon>Pseudomonadati</taxon>
        <taxon>Pseudomonadota</taxon>
        <taxon>Gammaproteobacteria</taxon>
        <taxon>Cardiobacteriales</taxon>
        <taxon>Cardiobacteriaceae</taxon>
        <taxon>Cardiobacterium</taxon>
    </lineage>
</organism>
<dbReference type="GO" id="GO:0006744">
    <property type="term" value="P:ubiquinone biosynthetic process"/>
    <property type="evidence" value="ECO:0007669"/>
    <property type="project" value="UniProtKB-UniRule"/>
</dbReference>
<feature type="transmembrane region" description="Helical" evidence="11">
    <location>
        <begin position="140"/>
        <end position="161"/>
    </location>
</feature>
<dbReference type="InterPro" id="IPR039653">
    <property type="entry name" value="Prenyltransferase"/>
</dbReference>
<evidence type="ECO:0000256" key="1">
    <source>
        <dbReference type="ARBA" id="ARBA00001946"/>
    </source>
</evidence>
<keyword evidence="6 11" id="KW-0808">Transferase</keyword>
<dbReference type="PROSITE" id="PS00943">
    <property type="entry name" value="UBIA"/>
    <property type="match status" value="1"/>
</dbReference>
<dbReference type="InterPro" id="IPR030470">
    <property type="entry name" value="UbiA_prenylTrfase_CS"/>
</dbReference>
<keyword evidence="4 11" id="KW-1003">Cell membrane</keyword>
<keyword evidence="7 11" id="KW-0831">Ubiquinone biosynthesis</keyword>
<dbReference type="GO" id="GO:0005886">
    <property type="term" value="C:plasma membrane"/>
    <property type="evidence" value="ECO:0007669"/>
    <property type="project" value="UniProtKB-SubCell"/>
</dbReference>
<name>A0A381EAB4_9GAMM</name>
<dbReference type="AlphaFoldDB" id="A0A381EAB4"/>
<comment type="similarity">
    <text evidence="3 11">Belongs to the UbiA prenyltransferase family.</text>
</comment>
<protein>
    <recommendedName>
        <fullName evidence="11">4-hydroxybenzoate octaprenyltransferase</fullName>
        <ecNumber evidence="11">2.5.1.39</ecNumber>
    </recommendedName>
    <alternativeName>
        <fullName evidence="11">4-HB polyprenyltransferase</fullName>
    </alternativeName>
</protein>
<dbReference type="CDD" id="cd13959">
    <property type="entry name" value="PT_UbiA_COQ2"/>
    <property type="match status" value="1"/>
</dbReference>
<evidence type="ECO:0000256" key="4">
    <source>
        <dbReference type="ARBA" id="ARBA00022475"/>
    </source>
</evidence>
<evidence type="ECO:0000256" key="10">
    <source>
        <dbReference type="ARBA" id="ARBA00023136"/>
    </source>
</evidence>
<evidence type="ECO:0000256" key="11">
    <source>
        <dbReference type="HAMAP-Rule" id="MF_01635"/>
    </source>
</evidence>
<feature type="transmembrane region" description="Helical" evidence="11">
    <location>
        <begin position="264"/>
        <end position="284"/>
    </location>
</feature>
<keyword evidence="11" id="KW-0460">Magnesium</keyword>
<dbReference type="InterPro" id="IPR044878">
    <property type="entry name" value="UbiA_sf"/>
</dbReference>
<keyword evidence="10 11" id="KW-0472">Membrane</keyword>
<feature type="transmembrane region" description="Helical" evidence="11">
    <location>
        <begin position="112"/>
        <end position="128"/>
    </location>
</feature>
<dbReference type="InterPro" id="IPR000537">
    <property type="entry name" value="UbiA_prenyltransferase"/>
</dbReference>
<feature type="transmembrane region" description="Helical" evidence="11">
    <location>
        <begin position="233"/>
        <end position="252"/>
    </location>
</feature>
<dbReference type="PANTHER" id="PTHR11048">
    <property type="entry name" value="PRENYLTRANSFERASES"/>
    <property type="match status" value="1"/>
</dbReference>
<dbReference type="Pfam" id="PF01040">
    <property type="entry name" value="UbiA"/>
    <property type="match status" value="1"/>
</dbReference>
<dbReference type="UniPathway" id="UPA00232"/>
<evidence type="ECO:0000313" key="13">
    <source>
        <dbReference type="Proteomes" id="UP000254572"/>
    </source>
</evidence>
<dbReference type="Gene3D" id="1.20.120.1780">
    <property type="entry name" value="UbiA prenyltransferase"/>
    <property type="match status" value="1"/>
</dbReference>
<comment type="subcellular location">
    <subcellularLocation>
        <location evidence="11">Cell inner membrane</location>
        <topology evidence="11">Multi-pass membrane protein</topology>
    </subcellularLocation>
    <subcellularLocation>
        <location evidence="2">Membrane</location>
        <topology evidence="2">Multi-pass membrane protein</topology>
    </subcellularLocation>
</comment>
<comment type="pathway">
    <text evidence="11">Cofactor biosynthesis; ubiquinone biosynthesis.</text>
</comment>
<feature type="transmembrane region" description="Helical" evidence="11">
    <location>
        <begin position="42"/>
        <end position="66"/>
    </location>
</feature>
<evidence type="ECO:0000256" key="6">
    <source>
        <dbReference type="ARBA" id="ARBA00022679"/>
    </source>
</evidence>
<dbReference type="PANTHER" id="PTHR11048:SF28">
    <property type="entry name" value="4-HYDROXYBENZOATE POLYPRENYLTRANSFERASE, MITOCHONDRIAL"/>
    <property type="match status" value="1"/>
</dbReference>
<evidence type="ECO:0000256" key="8">
    <source>
        <dbReference type="ARBA" id="ARBA00022692"/>
    </source>
</evidence>
<dbReference type="HAMAP" id="MF_01635">
    <property type="entry name" value="UbiA"/>
    <property type="match status" value="1"/>
</dbReference>
<proteinExistence type="inferred from homology"/>
<dbReference type="RefSeq" id="WP_115611860.1">
    <property type="nucleotide sequence ID" value="NZ_JBHLZC010000002.1"/>
</dbReference>
<accession>A0A381EAB4</accession>
<dbReference type="EMBL" id="UFUW01000001">
    <property type="protein sequence ID" value="SUX23935.1"/>
    <property type="molecule type" value="Genomic_DNA"/>
</dbReference>
<evidence type="ECO:0000256" key="3">
    <source>
        <dbReference type="ARBA" id="ARBA00005985"/>
    </source>
</evidence>
<evidence type="ECO:0000256" key="7">
    <source>
        <dbReference type="ARBA" id="ARBA00022688"/>
    </source>
</evidence>
<evidence type="ECO:0000256" key="5">
    <source>
        <dbReference type="ARBA" id="ARBA00022519"/>
    </source>
</evidence>
<evidence type="ECO:0000313" key="12">
    <source>
        <dbReference type="EMBL" id="SUX23935.1"/>
    </source>
</evidence>
<comment type="catalytic activity">
    <reaction evidence="11">
        <text>all-trans-octaprenyl diphosphate + 4-hydroxybenzoate = 4-hydroxy-3-(all-trans-octaprenyl)benzoate + diphosphate</text>
        <dbReference type="Rhea" id="RHEA:27782"/>
        <dbReference type="ChEBI" id="CHEBI:1617"/>
        <dbReference type="ChEBI" id="CHEBI:17879"/>
        <dbReference type="ChEBI" id="CHEBI:33019"/>
        <dbReference type="ChEBI" id="CHEBI:57711"/>
        <dbReference type="EC" id="2.5.1.39"/>
    </reaction>
</comment>
<feature type="transmembrane region" description="Helical" evidence="11">
    <location>
        <begin position="207"/>
        <end position="227"/>
    </location>
</feature>
<dbReference type="EC" id="2.5.1.39" evidence="11"/>
<dbReference type="InterPro" id="IPR006370">
    <property type="entry name" value="HB_polyprenyltransferase-like"/>
</dbReference>
<dbReference type="OrthoDB" id="9782418at2"/>
<evidence type="ECO:0000256" key="9">
    <source>
        <dbReference type="ARBA" id="ARBA00022989"/>
    </source>
</evidence>
<comment type="cofactor">
    <cofactor evidence="1 11">
        <name>Mg(2+)</name>
        <dbReference type="ChEBI" id="CHEBI:18420"/>
    </cofactor>
</comment>
<gene>
    <name evidence="12" type="primary">ubiA_2</name>
    <name evidence="11" type="synonym">ubiA</name>
    <name evidence="12" type="ORF">NCTC13294_01625</name>
</gene>
<comment type="function">
    <text evidence="11">Catalyzes the prenylation of para-hydroxybenzoate (PHB) with an all-trans polyprenyl group. Mediates the second step in the final reaction sequence of ubiquinone-8 (UQ-8) biosynthesis, which is the condensation of the polyisoprenoid side chain with PHB, generating the first membrane-bound Q intermediate 3-octaprenyl-4-hydroxybenzoate.</text>
</comment>
<dbReference type="FunFam" id="1.20.120.1780:FF:000001">
    <property type="entry name" value="4-hydroxybenzoate octaprenyltransferase"/>
    <property type="match status" value="1"/>
</dbReference>
<keyword evidence="5 11" id="KW-0997">Cell inner membrane</keyword>
<feature type="transmembrane region" description="Helical" evidence="11">
    <location>
        <begin position="167"/>
        <end position="186"/>
    </location>
</feature>
<keyword evidence="8 11" id="KW-0812">Transmembrane</keyword>
<feature type="transmembrane region" description="Helical" evidence="11">
    <location>
        <begin position="12"/>
        <end position="36"/>
    </location>
</feature>
<dbReference type="FunFam" id="1.10.357.140:FF:000008">
    <property type="entry name" value="4-hydroxybenzoate octaprenyltransferase"/>
    <property type="match status" value="1"/>
</dbReference>
<dbReference type="Proteomes" id="UP000254572">
    <property type="component" value="Unassembled WGS sequence"/>
</dbReference>
<dbReference type="GO" id="GO:0008412">
    <property type="term" value="F:4-hydroxybenzoate polyprenyltransferase activity"/>
    <property type="evidence" value="ECO:0007669"/>
    <property type="project" value="UniProtKB-UniRule"/>
</dbReference>
<dbReference type="Gene3D" id="1.10.357.140">
    <property type="entry name" value="UbiA prenyltransferase"/>
    <property type="match status" value="1"/>
</dbReference>
<keyword evidence="13" id="KW-1185">Reference proteome</keyword>
<reference evidence="12 13" key="1">
    <citation type="submission" date="2018-06" db="EMBL/GenBank/DDBJ databases">
        <authorList>
            <consortium name="Pathogen Informatics"/>
            <person name="Doyle S."/>
        </authorList>
    </citation>
    <scope>NUCLEOTIDE SEQUENCE [LARGE SCALE GENOMIC DNA]</scope>
    <source>
        <strain evidence="12 13">NCTC13294</strain>
    </source>
</reference>
<feature type="transmembrane region" description="Helical" evidence="11">
    <location>
        <begin position="87"/>
        <end position="106"/>
    </location>
</feature>